<dbReference type="Proteomes" id="UP001168821">
    <property type="component" value="Unassembled WGS sequence"/>
</dbReference>
<comment type="caution">
    <text evidence="1">The sequence shown here is derived from an EMBL/GenBank/DDBJ whole genome shotgun (WGS) entry which is preliminary data.</text>
</comment>
<gene>
    <name evidence="1" type="ORF">Zmor_010497</name>
</gene>
<name>A0AA38MJR2_9CUCU</name>
<protein>
    <submittedName>
        <fullName evidence="1">Uncharacterized protein</fullName>
    </submittedName>
</protein>
<organism evidence="1 2">
    <name type="scientific">Zophobas morio</name>
    <dbReference type="NCBI Taxonomy" id="2755281"/>
    <lineage>
        <taxon>Eukaryota</taxon>
        <taxon>Metazoa</taxon>
        <taxon>Ecdysozoa</taxon>
        <taxon>Arthropoda</taxon>
        <taxon>Hexapoda</taxon>
        <taxon>Insecta</taxon>
        <taxon>Pterygota</taxon>
        <taxon>Neoptera</taxon>
        <taxon>Endopterygota</taxon>
        <taxon>Coleoptera</taxon>
        <taxon>Polyphaga</taxon>
        <taxon>Cucujiformia</taxon>
        <taxon>Tenebrionidae</taxon>
        <taxon>Zophobas</taxon>
    </lineage>
</organism>
<proteinExistence type="predicted"/>
<reference evidence="1" key="1">
    <citation type="journal article" date="2023" name="G3 (Bethesda)">
        <title>Whole genome assemblies of Zophobas morio and Tenebrio molitor.</title>
        <authorList>
            <person name="Kaur S."/>
            <person name="Stinson S.A."/>
            <person name="diCenzo G.C."/>
        </authorList>
    </citation>
    <scope>NUCLEOTIDE SEQUENCE</scope>
    <source>
        <strain evidence="1">QUZm001</strain>
    </source>
</reference>
<accession>A0AA38MJR2</accession>
<evidence type="ECO:0000313" key="1">
    <source>
        <dbReference type="EMBL" id="KAJ3658776.1"/>
    </source>
</evidence>
<keyword evidence="2" id="KW-1185">Reference proteome</keyword>
<sequence length="127" mass="14469">MESQPTERPEPTHKLFLRSAQVVDEINICPSEWVEKPYTDAVSGPRGADQTPSGQVRLSFPLTATVCASSWSKTRSSLATFLRLGSRIPNLFLRNSLDFMGFHRLERLFFLCIHDGCIFETYTLRML</sequence>
<dbReference type="AlphaFoldDB" id="A0AA38MJR2"/>
<dbReference type="EMBL" id="JALNTZ010000003">
    <property type="protein sequence ID" value="KAJ3658776.1"/>
    <property type="molecule type" value="Genomic_DNA"/>
</dbReference>
<evidence type="ECO:0000313" key="2">
    <source>
        <dbReference type="Proteomes" id="UP001168821"/>
    </source>
</evidence>